<keyword evidence="12" id="KW-0325">Glycoprotein</keyword>
<keyword evidence="6" id="KW-1043">Host membrane</keyword>
<accession>A0A481W689</accession>
<evidence type="ECO:0000256" key="6">
    <source>
        <dbReference type="ARBA" id="ARBA00022870"/>
    </source>
</evidence>
<feature type="transmembrane region" description="Helical" evidence="14">
    <location>
        <begin position="117"/>
        <end position="138"/>
    </location>
</feature>
<evidence type="ECO:0000256" key="7">
    <source>
        <dbReference type="ARBA" id="ARBA00022879"/>
    </source>
</evidence>
<evidence type="ECO:0000256" key="8">
    <source>
        <dbReference type="ARBA" id="ARBA00022989"/>
    </source>
</evidence>
<proteinExistence type="inferred from homology"/>
<keyword evidence="9" id="KW-1039">Host endosome</keyword>
<feature type="transmembrane region" description="Helical" evidence="14">
    <location>
        <begin position="13"/>
        <end position="35"/>
    </location>
</feature>
<feature type="transmembrane region" description="Helical" evidence="14">
    <location>
        <begin position="234"/>
        <end position="257"/>
    </location>
</feature>
<feature type="transmembrane region" description="Helical" evidence="14">
    <location>
        <begin position="269"/>
        <end position="288"/>
    </location>
</feature>
<keyword evidence="2" id="KW-1048">Host nucleus</keyword>
<protein>
    <submittedName>
        <fullName evidence="15">Glycoprotein M</fullName>
    </submittedName>
</protein>
<feature type="transmembrane region" description="Helical" evidence="14">
    <location>
        <begin position="150"/>
        <end position="168"/>
    </location>
</feature>
<evidence type="ECO:0000256" key="13">
    <source>
        <dbReference type="SAM" id="MobiDB-lite"/>
    </source>
</evidence>
<keyword evidence="5" id="KW-0946">Virion</keyword>
<feature type="region of interest" description="Disordered" evidence="13">
    <location>
        <begin position="351"/>
        <end position="372"/>
    </location>
</feature>
<keyword evidence="10 14" id="KW-0472">Membrane</keyword>
<evidence type="ECO:0000256" key="10">
    <source>
        <dbReference type="ARBA" id="ARBA00023136"/>
    </source>
</evidence>
<evidence type="ECO:0000256" key="2">
    <source>
        <dbReference type="ARBA" id="ARBA00022562"/>
    </source>
</evidence>
<evidence type="ECO:0000256" key="3">
    <source>
        <dbReference type="ARBA" id="ARBA00022692"/>
    </source>
</evidence>
<feature type="transmembrane region" description="Helical" evidence="14">
    <location>
        <begin position="208"/>
        <end position="228"/>
    </location>
</feature>
<feature type="transmembrane region" description="Helical" evidence="14">
    <location>
        <begin position="303"/>
        <end position="323"/>
    </location>
</feature>
<keyword evidence="8 14" id="KW-1133">Transmembrane helix</keyword>
<keyword evidence="11" id="KW-1015">Disulfide bond</keyword>
<evidence type="ECO:0000256" key="5">
    <source>
        <dbReference type="ARBA" id="ARBA00022844"/>
    </source>
</evidence>
<dbReference type="HAMAP" id="MF_04035">
    <property type="entry name" value="HSV_GM"/>
    <property type="match status" value="1"/>
</dbReference>
<evidence type="ECO:0000256" key="12">
    <source>
        <dbReference type="ARBA" id="ARBA00023180"/>
    </source>
</evidence>
<organism evidence="15">
    <name type="scientific">Dasyurid herpesvirus 3</name>
    <dbReference type="NCBI Taxonomy" id="2529495"/>
    <lineage>
        <taxon>Viruses</taxon>
        <taxon>Duplodnaviria</taxon>
        <taxon>Heunggongvirae</taxon>
        <taxon>Peploviricota</taxon>
        <taxon>Herviviricetes</taxon>
        <taxon>Herpesvirales</taxon>
    </lineage>
</organism>
<evidence type="ECO:0000256" key="1">
    <source>
        <dbReference type="ARBA" id="ARBA00003017"/>
    </source>
</evidence>
<evidence type="ECO:0000256" key="11">
    <source>
        <dbReference type="ARBA" id="ARBA00023157"/>
    </source>
</evidence>
<evidence type="ECO:0000256" key="14">
    <source>
        <dbReference type="SAM" id="Phobius"/>
    </source>
</evidence>
<evidence type="ECO:0000256" key="4">
    <source>
        <dbReference type="ARBA" id="ARBA00022812"/>
    </source>
</evidence>
<evidence type="ECO:0000313" key="15">
    <source>
        <dbReference type="EMBL" id="QBJ04604.1"/>
    </source>
</evidence>
<evidence type="ECO:0000256" key="9">
    <source>
        <dbReference type="ARBA" id="ARBA00023046"/>
    </source>
</evidence>
<reference evidence="15" key="1">
    <citation type="submission" date="2019-02" db="EMBL/GenBank/DDBJ databases">
        <title>Fecal viral diversity of captive and wild Tasmanian devils characterized using virion-enriched metagenomics and meta-transcriptomics.</title>
        <authorList>
            <person name="Chong R."/>
            <person name="Shi M."/>
            <person name="Grueber C."/>
            <person name="Holmes E.C."/>
            <person name="Hogg C.J."/>
            <person name="Belov K."/>
            <person name="Barrs V.R."/>
        </authorList>
    </citation>
    <scope>NUCLEOTIDE SEQUENCE</scope>
    <source>
        <strain evidence="15">Sarcophilus_harrisii/2017/DN96034</strain>
    </source>
</reference>
<keyword evidence="3 14" id="KW-0812">Transmembrane</keyword>
<dbReference type="EMBL" id="MK513541">
    <property type="protein sequence ID" value="QBJ04604.1"/>
    <property type="molecule type" value="Genomic_DNA"/>
</dbReference>
<dbReference type="Pfam" id="PF01528">
    <property type="entry name" value="Herpes_glycop"/>
    <property type="match status" value="1"/>
</dbReference>
<keyword evidence="7" id="KW-0261">Viral envelope protein</keyword>
<keyword evidence="4" id="KW-1040">Host Golgi apparatus</keyword>
<feature type="transmembrane region" description="Helical" evidence="14">
    <location>
        <begin position="80"/>
        <end position="105"/>
    </location>
</feature>
<name>A0A481W689_9VIRU</name>
<dbReference type="GO" id="GO:0019031">
    <property type="term" value="C:viral envelope"/>
    <property type="evidence" value="ECO:0007669"/>
    <property type="project" value="UniProtKB-KW"/>
</dbReference>
<feature type="compositionally biased region" description="Acidic residues" evidence="13">
    <location>
        <begin position="363"/>
        <end position="372"/>
    </location>
</feature>
<comment type="function">
    <text evidence="1">Envelope glycoprotein important for virion assembly and egress. Plays a role in the correct incorporation of gH-gL into virion membrane. Directs the glycoprotein N (gN) to the host trans-Golgi network.</text>
</comment>
<dbReference type="PRINTS" id="PR00333">
    <property type="entry name" value="HSVINTEGRLMP"/>
</dbReference>
<dbReference type="InterPro" id="IPR000785">
    <property type="entry name" value="Herpes_glycop_M"/>
</dbReference>
<sequence length="372" mass="42873">MKFSKNDTYIYSIWVKLLILYFLMFLASAILPFVAMFPDLGFPCYFVTLVNYSALNLTTMTTAKHLTPMLFLEGPEMFTYIVYSGIVDLISVTYYILGAIAILVLKKHIRGLTILSSWITILGSPTLLFMGFLKLWLVQLFVHVLSFKNILMAAFIYALHFFLSFIYMQCYITKLSAMWHFSLSEKSITKSTLLFFVTKYLNPICTNLHLSVLALEMLIFCLSIMMAIGNSFYVLVADITLGAINLYLCLTIIWYILTECWLHKYSRYMYGFYIGVVCTTIILVLPLLRYENIFMESKLRNTVSINIAMIPTCAIAALIVRILRVTKTREVPYSAIGNPLPLYNVNKPQKKLKQQHYSPPIMEESDDDEEYL</sequence>